<protein>
    <recommendedName>
        <fullName evidence="2">C-type lectin domain-containing protein</fullName>
    </recommendedName>
</protein>
<feature type="domain" description="C-type lectin" evidence="2">
    <location>
        <begin position="34"/>
        <end position="149"/>
    </location>
</feature>
<dbReference type="InterPro" id="IPR050976">
    <property type="entry name" value="Snaclec"/>
</dbReference>
<dbReference type="PANTHER" id="PTHR22991:SF40">
    <property type="entry name" value="PROTEIN CBG13490"/>
    <property type="match status" value="1"/>
</dbReference>
<evidence type="ECO:0000256" key="1">
    <source>
        <dbReference type="ARBA" id="ARBA00023157"/>
    </source>
</evidence>
<dbReference type="Pfam" id="PF00059">
    <property type="entry name" value="Lectin_C"/>
    <property type="match status" value="1"/>
</dbReference>
<feature type="non-terminal residue" evidence="3">
    <location>
        <position position="1"/>
    </location>
</feature>
<feature type="non-terminal residue" evidence="3">
    <location>
        <position position="259"/>
    </location>
</feature>
<gene>
    <name evidence="3" type="ORF">PENTCL1PPCAC_503</name>
</gene>
<dbReference type="InterPro" id="IPR001304">
    <property type="entry name" value="C-type_lectin-like"/>
</dbReference>
<dbReference type="Gene3D" id="3.10.100.10">
    <property type="entry name" value="Mannose-Binding Protein A, subunit A"/>
    <property type="match status" value="1"/>
</dbReference>
<evidence type="ECO:0000259" key="2">
    <source>
        <dbReference type="PROSITE" id="PS50041"/>
    </source>
</evidence>
<dbReference type="Gene3D" id="2.60.120.290">
    <property type="entry name" value="Spermadhesin, CUB domain"/>
    <property type="match status" value="1"/>
</dbReference>
<keyword evidence="1" id="KW-1015">Disulfide bond</keyword>
<proteinExistence type="predicted"/>
<dbReference type="EMBL" id="BTSX01000001">
    <property type="protein sequence ID" value="GMS78328.1"/>
    <property type="molecule type" value="Genomic_DNA"/>
</dbReference>
<dbReference type="PROSITE" id="PS50041">
    <property type="entry name" value="C_TYPE_LECTIN_2"/>
    <property type="match status" value="1"/>
</dbReference>
<reference evidence="3" key="1">
    <citation type="submission" date="2023-10" db="EMBL/GenBank/DDBJ databases">
        <title>Genome assembly of Pristionchus species.</title>
        <authorList>
            <person name="Yoshida K."/>
            <person name="Sommer R.J."/>
        </authorList>
    </citation>
    <scope>NUCLEOTIDE SEQUENCE</scope>
    <source>
        <strain evidence="3">RS0144</strain>
    </source>
</reference>
<dbReference type="InterPro" id="IPR016187">
    <property type="entry name" value="CTDL_fold"/>
</dbReference>
<dbReference type="AlphaFoldDB" id="A0AAV5SCE3"/>
<name>A0AAV5SCE3_9BILA</name>
<accession>A0AAV5SCE3</accession>
<dbReference type="Proteomes" id="UP001432027">
    <property type="component" value="Unassembled WGS sequence"/>
</dbReference>
<dbReference type="InterPro" id="IPR016186">
    <property type="entry name" value="C-type_lectin-like/link_sf"/>
</dbReference>
<comment type="caution">
    <text evidence="3">The sequence shown here is derived from an EMBL/GenBank/DDBJ whole genome shotgun (WGS) entry which is preliminary data.</text>
</comment>
<dbReference type="SUPFAM" id="SSF49854">
    <property type="entry name" value="Spermadhesin, CUB domain"/>
    <property type="match status" value="1"/>
</dbReference>
<dbReference type="SMART" id="SM00034">
    <property type="entry name" value="CLECT"/>
    <property type="match status" value="1"/>
</dbReference>
<evidence type="ECO:0000313" key="3">
    <source>
        <dbReference type="EMBL" id="GMS78328.1"/>
    </source>
</evidence>
<dbReference type="InterPro" id="IPR035914">
    <property type="entry name" value="Sperma_CUB_dom_sf"/>
</dbReference>
<sequence>CYTNLYEFNIFCTTQLQQPVRSADGCDSFEDDNEDGICYQVGTTAETWQEAQLNCKKLGANLASIHNPQENTFLRRLAVSKGAVNGIFFGVTFSGKSADFGWEDLTEWDYENFDQEFPMPGAGSCVIMDTSTGQWTDADCSEKLPVACVREQRAVVNPICITNSEKEGEIITSPGFPFSASIPCDFSLTAEVGKKVELIILLEANTCCDFLVLYDDFIGGNMIANITGEMCNVTYTSSTNIMRVSWLPNGGVNVRGVAV</sequence>
<evidence type="ECO:0000313" key="4">
    <source>
        <dbReference type="Proteomes" id="UP001432027"/>
    </source>
</evidence>
<keyword evidence="4" id="KW-1185">Reference proteome</keyword>
<dbReference type="SUPFAM" id="SSF56436">
    <property type="entry name" value="C-type lectin-like"/>
    <property type="match status" value="1"/>
</dbReference>
<dbReference type="PANTHER" id="PTHR22991">
    <property type="entry name" value="PROTEIN CBG13490"/>
    <property type="match status" value="1"/>
</dbReference>
<organism evidence="3 4">
    <name type="scientific">Pristionchus entomophagus</name>
    <dbReference type="NCBI Taxonomy" id="358040"/>
    <lineage>
        <taxon>Eukaryota</taxon>
        <taxon>Metazoa</taxon>
        <taxon>Ecdysozoa</taxon>
        <taxon>Nematoda</taxon>
        <taxon>Chromadorea</taxon>
        <taxon>Rhabditida</taxon>
        <taxon>Rhabditina</taxon>
        <taxon>Diplogasteromorpha</taxon>
        <taxon>Diplogasteroidea</taxon>
        <taxon>Neodiplogasteridae</taxon>
        <taxon>Pristionchus</taxon>
    </lineage>
</organism>
<dbReference type="CDD" id="cd00037">
    <property type="entry name" value="CLECT"/>
    <property type="match status" value="1"/>
</dbReference>